<keyword evidence="3" id="KW-1185">Reference proteome</keyword>
<evidence type="ECO:0000313" key="2">
    <source>
        <dbReference type="EMBL" id="CAG8782136.1"/>
    </source>
</evidence>
<sequence>LISGKYYIGQCYDNGYDVIKNLSHSFNWYLKSAEEGNASGQNEIGYCLMYGERTHIEEEKGLKWYIKSIENGSYLGHCNAGCYYEGIGDYTGAFENYVKSAEGGSCLGQYNLAHCYNDGIGTNHTKLWYHIY</sequence>
<dbReference type="EMBL" id="CAJVQA010024376">
    <property type="protein sequence ID" value="CAG8782136.1"/>
    <property type="molecule type" value="Genomic_DNA"/>
</dbReference>
<feature type="non-terminal residue" evidence="2">
    <location>
        <position position="1"/>
    </location>
</feature>
<evidence type="ECO:0000313" key="3">
    <source>
        <dbReference type="Proteomes" id="UP000789759"/>
    </source>
</evidence>
<gene>
    <name evidence="2" type="ORF">CPELLU_LOCUS16451</name>
</gene>
<proteinExistence type="inferred from homology"/>
<dbReference type="OrthoDB" id="2384430at2759"/>
<name>A0A9N9JJE3_9GLOM</name>
<dbReference type="PANTHER" id="PTHR11102:SF160">
    <property type="entry name" value="ERAD-ASSOCIATED E3 UBIQUITIN-PROTEIN LIGASE COMPONENT HRD3"/>
    <property type="match status" value="1"/>
</dbReference>
<dbReference type="AlphaFoldDB" id="A0A9N9JJE3"/>
<dbReference type="InterPro" id="IPR050767">
    <property type="entry name" value="Sel1_AlgK"/>
</dbReference>
<dbReference type="InterPro" id="IPR011990">
    <property type="entry name" value="TPR-like_helical_dom_sf"/>
</dbReference>
<dbReference type="SUPFAM" id="SSF81901">
    <property type="entry name" value="HCP-like"/>
    <property type="match status" value="1"/>
</dbReference>
<comment type="caution">
    <text evidence="2">The sequence shown here is derived from an EMBL/GenBank/DDBJ whole genome shotgun (WGS) entry which is preliminary data.</text>
</comment>
<dbReference type="Pfam" id="PF08238">
    <property type="entry name" value="Sel1"/>
    <property type="match status" value="4"/>
</dbReference>
<comment type="similarity">
    <text evidence="1">Belongs to the sel-1 family.</text>
</comment>
<dbReference type="SMART" id="SM00671">
    <property type="entry name" value="SEL1"/>
    <property type="match status" value="2"/>
</dbReference>
<protein>
    <submittedName>
        <fullName evidence="2">13952_t:CDS:1</fullName>
    </submittedName>
</protein>
<reference evidence="2" key="1">
    <citation type="submission" date="2021-06" db="EMBL/GenBank/DDBJ databases">
        <authorList>
            <person name="Kallberg Y."/>
            <person name="Tangrot J."/>
            <person name="Rosling A."/>
        </authorList>
    </citation>
    <scope>NUCLEOTIDE SEQUENCE</scope>
    <source>
        <strain evidence="2">FL966</strain>
    </source>
</reference>
<organism evidence="2 3">
    <name type="scientific">Cetraspora pellucida</name>
    <dbReference type="NCBI Taxonomy" id="1433469"/>
    <lineage>
        <taxon>Eukaryota</taxon>
        <taxon>Fungi</taxon>
        <taxon>Fungi incertae sedis</taxon>
        <taxon>Mucoromycota</taxon>
        <taxon>Glomeromycotina</taxon>
        <taxon>Glomeromycetes</taxon>
        <taxon>Diversisporales</taxon>
        <taxon>Gigasporaceae</taxon>
        <taxon>Cetraspora</taxon>
    </lineage>
</organism>
<dbReference type="InterPro" id="IPR006597">
    <property type="entry name" value="Sel1-like"/>
</dbReference>
<accession>A0A9N9JJE3</accession>
<evidence type="ECO:0000256" key="1">
    <source>
        <dbReference type="ARBA" id="ARBA00038101"/>
    </source>
</evidence>
<dbReference type="Gene3D" id="1.25.40.10">
    <property type="entry name" value="Tetratricopeptide repeat domain"/>
    <property type="match status" value="1"/>
</dbReference>
<dbReference type="Proteomes" id="UP000789759">
    <property type="component" value="Unassembled WGS sequence"/>
</dbReference>
<dbReference type="PANTHER" id="PTHR11102">
    <property type="entry name" value="SEL-1-LIKE PROTEIN"/>
    <property type="match status" value="1"/>
</dbReference>